<dbReference type="PANTHER" id="PTHR34272:SF1">
    <property type="entry name" value="EXPRESSED PROTEIN"/>
    <property type="match status" value="1"/>
</dbReference>
<evidence type="ECO:0000313" key="3">
    <source>
        <dbReference type="Proteomes" id="UP001180020"/>
    </source>
</evidence>
<dbReference type="InterPro" id="IPR055513">
    <property type="entry name" value="DUF7086"/>
</dbReference>
<comment type="caution">
    <text evidence="2">The sequence shown here is derived from an EMBL/GenBank/DDBJ whole genome shotgun (WGS) entry which is preliminary data.</text>
</comment>
<name>A0AAV9FBP0_ACOCL</name>
<feature type="domain" description="DUF7086" evidence="1">
    <location>
        <begin position="30"/>
        <end position="162"/>
    </location>
</feature>
<dbReference type="PANTHER" id="PTHR34272">
    <property type="entry name" value="EXPRESSED PROTEIN"/>
    <property type="match status" value="1"/>
</dbReference>
<gene>
    <name evidence="2" type="ORF">QJS10_CPA02g00281</name>
</gene>
<protein>
    <recommendedName>
        <fullName evidence="1">DUF7086 domain-containing protein</fullName>
    </recommendedName>
</protein>
<reference evidence="2" key="1">
    <citation type="journal article" date="2023" name="Nat. Commun.">
        <title>Diploid and tetraploid genomes of Acorus and the evolution of monocots.</title>
        <authorList>
            <person name="Ma L."/>
            <person name="Liu K.W."/>
            <person name="Li Z."/>
            <person name="Hsiao Y.Y."/>
            <person name="Qi Y."/>
            <person name="Fu T."/>
            <person name="Tang G.D."/>
            <person name="Zhang D."/>
            <person name="Sun W.H."/>
            <person name="Liu D.K."/>
            <person name="Li Y."/>
            <person name="Chen G.Z."/>
            <person name="Liu X.D."/>
            <person name="Liao X.Y."/>
            <person name="Jiang Y.T."/>
            <person name="Yu X."/>
            <person name="Hao Y."/>
            <person name="Huang J."/>
            <person name="Zhao X.W."/>
            <person name="Ke S."/>
            <person name="Chen Y.Y."/>
            <person name="Wu W.L."/>
            <person name="Hsu J.L."/>
            <person name="Lin Y.F."/>
            <person name="Huang M.D."/>
            <person name="Li C.Y."/>
            <person name="Huang L."/>
            <person name="Wang Z.W."/>
            <person name="Zhao X."/>
            <person name="Zhong W.Y."/>
            <person name="Peng D.H."/>
            <person name="Ahmad S."/>
            <person name="Lan S."/>
            <person name="Zhang J.S."/>
            <person name="Tsai W.C."/>
            <person name="Van de Peer Y."/>
            <person name="Liu Z.J."/>
        </authorList>
    </citation>
    <scope>NUCLEOTIDE SEQUENCE</scope>
    <source>
        <strain evidence="2">CP</strain>
    </source>
</reference>
<dbReference type="EMBL" id="JAUJYO010000002">
    <property type="protein sequence ID" value="KAK1322907.1"/>
    <property type="molecule type" value="Genomic_DNA"/>
</dbReference>
<proteinExistence type="predicted"/>
<dbReference type="Proteomes" id="UP001180020">
    <property type="component" value="Unassembled WGS sequence"/>
</dbReference>
<sequence length="170" mass="19457">MAQPDPSDPDYIPSPYPWSRPRRASVHTLHHLLSSGCGTITGHLRCKRCDVTVEVAHDLRDKFMEVARFVAAERPRMHDRAPPVWMKPRLPTCQNCGYANAMKPVIAPKKRNINWLFLLLGQMLGCCSLAQLKYFCKHNSNHRTGAKDRVLYLTYLNLCKQLDPTGPFDR</sequence>
<evidence type="ECO:0000313" key="2">
    <source>
        <dbReference type="EMBL" id="KAK1322907.1"/>
    </source>
</evidence>
<evidence type="ECO:0000259" key="1">
    <source>
        <dbReference type="Pfam" id="PF23324"/>
    </source>
</evidence>
<keyword evidence="3" id="KW-1185">Reference proteome</keyword>
<dbReference type="AlphaFoldDB" id="A0AAV9FBP0"/>
<dbReference type="Pfam" id="PF23324">
    <property type="entry name" value="DUF7086"/>
    <property type="match status" value="1"/>
</dbReference>
<accession>A0AAV9FBP0</accession>
<reference evidence="2" key="2">
    <citation type="submission" date="2023-06" db="EMBL/GenBank/DDBJ databases">
        <authorList>
            <person name="Ma L."/>
            <person name="Liu K.-W."/>
            <person name="Li Z."/>
            <person name="Hsiao Y.-Y."/>
            <person name="Qi Y."/>
            <person name="Fu T."/>
            <person name="Tang G."/>
            <person name="Zhang D."/>
            <person name="Sun W.-H."/>
            <person name="Liu D.-K."/>
            <person name="Li Y."/>
            <person name="Chen G.-Z."/>
            <person name="Liu X.-D."/>
            <person name="Liao X.-Y."/>
            <person name="Jiang Y.-T."/>
            <person name="Yu X."/>
            <person name="Hao Y."/>
            <person name="Huang J."/>
            <person name="Zhao X.-W."/>
            <person name="Ke S."/>
            <person name="Chen Y.-Y."/>
            <person name="Wu W.-L."/>
            <person name="Hsu J.-L."/>
            <person name="Lin Y.-F."/>
            <person name="Huang M.-D."/>
            <person name="Li C.-Y."/>
            <person name="Huang L."/>
            <person name="Wang Z.-W."/>
            <person name="Zhao X."/>
            <person name="Zhong W.-Y."/>
            <person name="Peng D.-H."/>
            <person name="Ahmad S."/>
            <person name="Lan S."/>
            <person name="Zhang J.-S."/>
            <person name="Tsai W.-C."/>
            <person name="Van De Peer Y."/>
            <person name="Liu Z.-J."/>
        </authorList>
    </citation>
    <scope>NUCLEOTIDE SEQUENCE</scope>
    <source>
        <strain evidence="2">CP</strain>
        <tissue evidence="2">Leaves</tissue>
    </source>
</reference>
<organism evidence="2 3">
    <name type="scientific">Acorus calamus</name>
    <name type="common">Sweet flag</name>
    <dbReference type="NCBI Taxonomy" id="4465"/>
    <lineage>
        <taxon>Eukaryota</taxon>
        <taxon>Viridiplantae</taxon>
        <taxon>Streptophyta</taxon>
        <taxon>Embryophyta</taxon>
        <taxon>Tracheophyta</taxon>
        <taxon>Spermatophyta</taxon>
        <taxon>Magnoliopsida</taxon>
        <taxon>Liliopsida</taxon>
        <taxon>Acoraceae</taxon>
        <taxon>Acorus</taxon>
    </lineage>
</organism>